<feature type="signal peptide" evidence="2">
    <location>
        <begin position="1"/>
        <end position="21"/>
    </location>
</feature>
<reference evidence="3 4" key="1">
    <citation type="submission" date="2020-08" db="EMBL/GenBank/DDBJ databases">
        <title>Genomic Encyclopedia of Type Strains, Phase IV (KMG-IV): sequencing the most valuable type-strain genomes for metagenomic binning, comparative biology and taxonomic classification.</title>
        <authorList>
            <person name="Goeker M."/>
        </authorList>
    </citation>
    <scope>NUCLEOTIDE SEQUENCE [LARGE SCALE GENOMIC DNA]</scope>
    <source>
        <strain evidence="3 4">DSM 23562</strain>
    </source>
</reference>
<proteinExistence type="predicted"/>
<gene>
    <name evidence="3" type="ORF">HNQ39_001662</name>
</gene>
<feature type="compositionally biased region" description="Basic and acidic residues" evidence="1">
    <location>
        <begin position="476"/>
        <end position="504"/>
    </location>
</feature>
<name>A0A7W9SNI5_ARMRO</name>
<dbReference type="EMBL" id="JACHGW010000002">
    <property type="protein sequence ID" value="MBB6049871.1"/>
    <property type="molecule type" value="Genomic_DNA"/>
</dbReference>
<dbReference type="AlphaFoldDB" id="A0A7W9SNI5"/>
<dbReference type="RefSeq" id="WP_184193758.1">
    <property type="nucleotide sequence ID" value="NZ_JACHGW010000002.1"/>
</dbReference>
<feature type="region of interest" description="Disordered" evidence="1">
    <location>
        <begin position="469"/>
        <end position="504"/>
    </location>
</feature>
<organism evidence="3 4">
    <name type="scientific">Armatimonas rosea</name>
    <dbReference type="NCBI Taxonomy" id="685828"/>
    <lineage>
        <taxon>Bacteria</taxon>
        <taxon>Bacillati</taxon>
        <taxon>Armatimonadota</taxon>
        <taxon>Armatimonadia</taxon>
        <taxon>Armatimonadales</taxon>
        <taxon>Armatimonadaceae</taxon>
        <taxon>Armatimonas</taxon>
    </lineage>
</organism>
<evidence type="ECO:0008006" key="5">
    <source>
        <dbReference type="Google" id="ProtNLM"/>
    </source>
</evidence>
<evidence type="ECO:0000256" key="1">
    <source>
        <dbReference type="SAM" id="MobiDB-lite"/>
    </source>
</evidence>
<accession>A0A7W9SNI5</accession>
<dbReference type="Proteomes" id="UP000520814">
    <property type="component" value="Unassembled WGS sequence"/>
</dbReference>
<evidence type="ECO:0000313" key="4">
    <source>
        <dbReference type="Proteomes" id="UP000520814"/>
    </source>
</evidence>
<evidence type="ECO:0000256" key="2">
    <source>
        <dbReference type="SAM" id="SignalP"/>
    </source>
</evidence>
<protein>
    <recommendedName>
        <fullName evidence="5">Lipoprotein</fullName>
    </recommendedName>
</protein>
<evidence type="ECO:0000313" key="3">
    <source>
        <dbReference type="EMBL" id="MBB6049871.1"/>
    </source>
</evidence>
<keyword evidence="2" id="KW-0732">Signal</keyword>
<comment type="caution">
    <text evidence="3">The sequence shown here is derived from an EMBL/GenBank/DDBJ whole genome shotgun (WGS) entry which is preliminary data.</text>
</comment>
<sequence>MKRPTLALVPLALLLSLTGCGGSGTATDSGSPAGGSAANRAAAGLGSGSASAVDPAEPTAASAPFTPVGVFVTGTDAAQPTWGHVWASVYKVEGVGLDNKPITLFSSGEGFLLDLTQPGVLPGAGAALSSLPGLNRIRVTLGPAVQASKPDQSAVETISLLPALPKDADGRAVATLTLGKPFESGALALAVDLTKFVPNAGKAGLELSLGEAPKTALPVTVAGQLKGTTLLLPNGGRLALALESAQLANADGSGRPKLSDGAPALVEGALSADGKTLTASRLTLGRPEDASLEGTPGSVDSKLGTFTLSLSRATGILPTHLAVSATLADKAVLRGRGGLPISAEAFLTALSQSGTRVRIEGSYEPATGALSVRRAWLLGKSLREAMATGTVTAEPKTGALTLAQPTEWDGFAPSEKPLPLTTTEATLYLDEKGGSLTREAFLSALKEKSASAVGLLDGDGRLAATKLSLVAPLPKPEPEKKAAEPEKKATEPEKKTTEPDKKSA</sequence>
<dbReference type="PROSITE" id="PS51257">
    <property type="entry name" value="PROKAR_LIPOPROTEIN"/>
    <property type="match status" value="1"/>
</dbReference>
<feature type="chain" id="PRO_5030894440" description="Lipoprotein" evidence="2">
    <location>
        <begin position="22"/>
        <end position="504"/>
    </location>
</feature>
<keyword evidence="4" id="KW-1185">Reference proteome</keyword>